<name>A0A1R2C2V3_9CILI</name>
<dbReference type="SUPFAM" id="SSF48403">
    <property type="entry name" value="Ankyrin repeat"/>
    <property type="match status" value="1"/>
</dbReference>
<dbReference type="Proteomes" id="UP000187209">
    <property type="component" value="Unassembled WGS sequence"/>
</dbReference>
<protein>
    <submittedName>
        <fullName evidence="1">Uncharacterized protein</fullName>
    </submittedName>
</protein>
<accession>A0A1R2C2V3</accession>
<evidence type="ECO:0000313" key="1">
    <source>
        <dbReference type="EMBL" id="OMJ83279.1"/>
    </source>
</evidence>
<gene>
    <name evidence="1" type="ORF">SteCoe_15803</name>
</gene>
<dbReference type="EMBL" id="MPUH01000309">
    <property type="protein sequence ID" value="OMJ83279.1"/>
    <property type="molecule type" value="Genomic_DNA"/>
</dbReference>
<organism evidence="1 2">
    <name type="scientific">Stentor coeruleus</name>
    <dbReference type="NCBI Taxonomy" id="5963"/>
    <lineage>
        <taxon>Eukaryota</taxon>
        <taxon>Sar</taxon>
        <taxon>Alveolata</taxon>
        <taxon>Ciliophora</taxon>
        <taxon>Postciliodesmatophora</taxon>
        <taxon>Heterotrichea</taxon>
        <taxon>Heterotrichida</taxon>
        <taxon>Stentoridae</taxon>
        <taxon>Stentor</taxon>
    </lineage>
</organism>
<proteinExistence type="predicted"/>
<keyword evidence="2" id="KW-1185">Reference proteome</keyword>
<dbReference type="AlphaFoldDB" id="A0A1R2C2V3"/>
<dbReference type="Gene3D" id="1.25.40.20">
    <property type="entry name" value="Ankyrin repeat-containing domain"/>
    <property type="match status" value="1"/>
</dbReference>
<reference evidence="1 2" key="1">
    <citation type="submission" date="2016-11" db="EMBL/GenBank/DDBJ databases">
        <title>The macronuclear genome of Stentor coeruleus: a giant cell with tiny introns.</title>
        <authorList>
            <person name="Slabodnick M."/>
            <person name="Ruby J.G."/>
            <person name="Reiff S.B."/>
            <person name="Swart E.C."/>
            <person name="Gosai S."/>
            <person name="Prabakaran S."/>
            <person name="Witkowska E."/>
            <person name="Larue G.E."/>
            <person name="Fisher S."/>
            <person name="Freeman R.M."/>
            <person name="Gunawardena J."/>
            <person name="Chu W."/>
            <person name="Stover N.A."/>
            <person name="Gregory B.D."/>
            <person name="Nowacki M."/>
            <person name="Derisi J."/>
            <person name="Roy S.W."/>
            <person name="Marshall W.F."/>
            <person name="Sood P."/>
        </authorList>
    </citation>
    <scope>NUCLEOTIDE SEQUENCE [LARGE SCALE GENOMIC DNA]</scope>
    <source>
        <strain evidence="1">WM001</strain>
    </source>
</reference>
<comment type="caution">
    <text evidence="1">The sequence shown here is derived from an EMBL/GenBank/DDBJ whole genome shotgun (WGS) entry which is preliminary data.</text>
</comment>
<evidence type="ECO:0000313" key="2">
    <source>
        <dbReference type="Proteomes" id="UP000187209"/>
    </source>
</evidence>
<sequence length="350" mass="40600">MGCKNCSPRTVGGDEILNRIKSCIRSNEPSHLKDLIALYEFCSGRKSHDFIDERIIKGKKRCFSLLGYSLWSGSYKCYKRLINNHHASFYLMEKSLEKEGLDPLSHICEKGYLVMLKIFYPEHCEYEKHKKYAQDSSCVVNSLLSIHSVEQFFTPIQLAVLNNHLSIVGYFSDYYAEEKPPKNVDLHYVDEYTGENCALVSCRTGSYAMVMMLYEKYQADFHLKNKRNESAFQIIAAESKNNCGFSYLECLMYVANIIKVDITYMYEETLLLFENRLCIKFVEEKLRDKGILASKKELETLFRSKKHLIKPEDLKDFLKNIEEFSRILPCSVESGFQSSSIAFRDEITSP</sequence>
<dbReference type="InterPro" id="IPR036770">
    <property type="entry name" value="Ankyrin_rpt-contain_sf"/>
</dbReference>